<gene>
    <name evidence="2" type="ORF">Tci_059719</name>
</gene>
<accession>A0A6L2NN38</accession>
<organism evidence="2">
    <name type="scientific">Tanacetum cinerariifolium</name>
    <name type="common">Dalmatian daisy</name>
    <name type="synonym">Chrysanthemum cinerariifolium</name>
    <dbReference type="NCBI Taxonomy" id="118510"/>
    <lineage>
        <taxon>Eukaryota</taxon>
        <taxon>Viridiplantae</taxon>
        <taxon>Streptophyta</taxon>
        <taxon>Embryophyta</taxon>
        <taxon>Tracheophyta</taxon>
        <taxon>Spermatophyta</taxon>
        <taxon>Magnoliopsida</taxon>
        <taxon>eudicotyledons</taxon>
        <taxon>Gunneridae</taxon>
        <taxon>Pentapetalae</taxon>
        <taxon>asterids</taxon>
        <taxon>campanulids</taxon>
        <taxon>Asterales</taxon>
        <taxon>Asteraceae</taxon>
        <taxon>Asteroideae</taxon>
        <taxon>Anthemideae</taxon>
        <taxon>Anthemidinae</taxon>
        <taxon>Tanacetum</taxon>
    </lineage>
</organism>
<name>A0A6L2NN38_TANCI</name>
<feature type="domain" description="Reverse transcriptase Ty1/copia-type" evidence="1">
    <location>
        <begin position="3"/>
        <end position="135"/>
    </location>
</feature>
<proteinExistence type="predicted"/>
<dbReference type="SUPFAM" id="SSF56672">
    <property type="entry name" value="DNA/RNA polymerases"/>
    <property type="match status" value="1"/>
</dbReference>
<dbReference type="AlphaFoldDB" id="A0A6L2NN38"/>
<protein>
    <submittedName>
        <fullName evidence="2">Copia protein</fullName>
    </submittedName>
</protein>
<dbReference type="InterPro" id="IPR013103">
    <property type="entry name" value="RVT_2"/>
</dbReference>
<dbReference type="Pfam" id="PF07727">
    <property type="entry name" value="RVT_2"/>
    <property type="match status" value="1"/>
</dbReference>
<dbReference type="InterPro" id="IPR043502">
    <property type="entry name" value="DNA/RNA_pol_sf"/>
</dbReference>
<evidence type="ECO:0000313" key="2">
    <source>
        <dbReference type="EMBL" id="GEU87741.1"/>
    </source>
</evidence>
<dbReference type="EMBL" id="BKCJ010009603">
    <property type="protein sequence ID" value="GEU87741.1"/>
    <property type="molecule type" value="Genomic_DNA"/>
</dbReference>
<comment type="caution">
    <text evidence="2">The sequence shown here is derived from an EMBL/GenBank/DDBJ whole genome shotgun (WGS) entry which is preliminary data.</text>
</comment>
<sequence>MLINLKWVFKVKLDEYVGVLKNKARLVAKGFLHEEGIDFEESFTPVACIEAIRIFIAYVAHKNMIVCQMDVKTAFLNGILKEEVFVTQLEGFVDQDHPTHVFRLKKALYGLKQAPRAWYDLLSKFLLSHQFNKDQCDPVDIPMVERLKLDEDPNRTLVDPNRYRGTINMGLWYPKDTEFDLTAFADDDHAACQYSRKITSDPMDAVSVN</sequence>
<reference evidence="2" key="1">
    <citation type="journal article" date="2019" name="Sci. Rep.">
        <title>Draft genome of Tanacetum cinerariifolium, the natural source of mosquito coil.</title>
        <authorList>
            <person name="Yamashiro T."/>
            <person name="Shiraishi A."/>
            <person name="Satake H."/>
            <person name="Nakayama K."/>
        </authorList>
    </citation>
    <scope>NUCLEOTIDE SEQUENCE</scope>
</reference>
<evidence type="ECO:0000259" key="1">
    <source>
        <dbReference type="Pfam" id="PF07727"/>
    </source>
</evidence>